<dbReference type="InterPro" id="IPR023393">
    <property type="entry name" value="START-like_dom_sf"/>
</dbReference>
<dbReference type="Gene3D" id="3.30.530.20">
    <property type="match status" value="1"/>
</dbReference>
<sequence>MSEILFQNHLFTRAPQQRLHMILSNLENLRLWDTEITQVTMVDNGVDITRQAPALNVHEHLTVTTSSSQVIYHSQGGRLAYQLTFTLSGDDTQTVLTETLSVPTSAGFLVPLKLVAPIAKQAFAQKLAALIILAESDWAVND</sequence>
<name>A0ABW4H332_9LACO</name>
<protein>
    <submittedName>
        <fullName evidence="1">SRPBCC family protein</fullName>
    </submittedName>
</protein>
<comment type="caution">
    <text evidence="1">The sequence shown here is derived from an EMBL/GenBank/DDBJ whole genome shotgun (WGS) entry which is preliminary data.</text>
</comment>
<organism evidence="1 2">
    <name type="scientific">Levilactobacillus fuyuanensis</name>
    <dbReference type="NCBI Taxonomy" id="2486022"/>
    <lineage>
        <taxon>Bacteria</taxon>
        <taxon>Bacillati</taxon>
        <taxon>Bacillota</taxon>
        <taxon>Bacilli</taxon>
        <taxon>Lactobacillales</taxon>
        <taxon>Lactobacillaceae</taxon>
        <taxon>Levilactobacillus</taxon>
    </lineage>
</organism>
<dbReference type="Proteomes" id="UP001597195">
    <property type="component" value="Unassembled WGS sequence"/>
</dbReference>
<dbReference type="SUPFAM" id="SSF55961">
    <property type="entry name" value="Bet v1-like"/>
    <property type="match status" value="1"/>
</dbReference>
<accession>A0ABW4H332</accession>
<proteinExistence type="predicted"/>
<evidence type="ECO:0000313" key="1">
    <source>
        <dbReference type="EMBL" id="MFD1549149.1"/>
    </source>
</evidence>
<gene>
    <name evidence="1" type="ORF">ACFQ5T_05535</name>
</gene>
<evidence type="ECO:0000313" key="2">
    <source>
        <dbReference type="Proteomes" id="UP001597195"/>
    </source>
</evidence>
<reference evidence="2" key="1">
    <citation type="journal article" date="2019" name="Int. J. Syst. Evol. Microbiol.">
        <title>The Global Catalogue of Microorganisms (GCM) 10K type strain sequencing project: providing services to taxonomists for standard genome sequencing and annotation.</title>
        <authorList>
            <consortium name="The Broad Institute Genomics Platform"/>
            <consortium name="The Broad Institute Genome Sequencing Center for Infectious Disease"/>
            <person name="Wu L."/>
            <person name="Ma J."/>
        </authorList>
    </citation>
    <scope>NUCLEOTIDE SEQUENCE [LARGE SCALE GENOMIC DNA]</scope>
    <source>
        <strain evidence="2">CCM 8906</strain>
    </source>
</reference>
<keyword evidence="2" id="KW-1185">Reference proteome</keyword>
<dbReference type="EMBL" id="JBHTOM010000006">
    <property type="protein sequence ID" value="MFD1549149.1"/>
    <property type="molecule type" value="Genomic_DNA"/>
</dbReference>
<dbReference type="RefSeq" id="WP_191988613.1">
    <property type="nucleotide sequence ID" value="NZ_JBHTOM010000006.1"/>
</dbReference>